<feature type="transmembrane region" description="Helical" evidence="7">
    <location>
        <begin position="260"/>
        <end position="282"/>
    </location>
</feature>
<comment type="similarity">
    <text evidence="7">Belongs to the binding-protein-dependent transport system permease family.</text>
</comment>
<evidence type="ECO:0000256" key="4">
    <source>
        <dbReference type="ARBA" id="ARBA00022692"/>
    </source>
</evidence>
<feature type="transmembrane region" description="Helical" evidence="7">
    <location>
        <begin position="133"/>
        <end position="151"/>
    </location>
</feature>
<reference evidence="9 10" key="1">
    <citation type="submission" date="2019-06" db="EMBL/GenBank/DDBJ databases">
        <title>Genome sequence of Deinococcus radiopugnans ATCC 19172.</title>
        <authorList>
            <person name="Maclea K.S."/>
            <person name="Maynard C.R."/>
        </authorList>
    </citation>
    <scope>NUCLEOTIDE SEQUENCE [LARGE SCALE GENOMIC DNA]</scope>
    <source>
        <strain evidence="9 10">ATCC 19172</strain>
    </source>
</reference>
<feature type="transmembrane region" description="Helical" evidence="7">
    <location>
        <begin position="215"/>
        <end position="240"/>
    </location>
</feature>
<evidence type="ECO:0000259" key="8">
    <source>
        <dbReference type="PROSITE" id="PS50928"/>
    </source>
</evidence>
<gene>
    <name evidence="9" type="ORF">FHR04_01305</name>
</gene>
<feature type="transmembrane region" description="Helical" evidence="7">
    <location>
        <begin position="28"/>
        <end position="50"/>
    </location>
</feature>
<dbReference type="InterPro" id="IPR025966">
    <property type="entry name" value="OppC_N"/>
</dbReference>
<dbReference type="GO" id="GO:0005886">
    <property type="term" value="C:plasma membrane"/>
    <property type="evidence" value="ECO:0007669"/>
    <property type="project" value="UniProtKB-SubCell"/>
</dbReference>
<dbReference type="Pfam" id="PF00528">
    <property type="entry name" value="BPD_transp_1"/>
    <property type="match status" value="1"/>
</dbReference>
<evidence type="ECO:0000256" key="5">
    <source>
        <dbReference type="ARBA" id="ARBA00022989"/>
    </source>
</evidence>
<dbReference type="InterPro" id="IPR050366">
    <property type="entry name" value="BP-dependent_transpt_permease"/>
</dbReference>
<feature type="transmembrane region" description="Helical" evidence="7">
    <location>
        <begin position="96"/>
        <end position="121"/>
    </location>
</feature>
<dbReference type="Proteomes" id="UP000313988">
    <property type="component" value="Unassembled WGS sequence"/>
</dbReference>
<protein>
    <submittedName>
        <fullName evidence="9">ABC transporter permease</fullName>
    </submittedName>
</protein>
<dbReference type="GO" id="GO:0055085">
    <property type="term" value="P:transmembrane transport"/>
    <property type="evidence" value="ECO:0007669"/>
    <property type="project" value="InterPro"/>
</dbReference>
<dbReference type="PANTHER" id="PTHR43386">
    <property type="entry name" value="OLIGOPEPTIDE TRANSPORT SYSTEM PERMEASE PROTEIN APPC"/>
    <property type="match status" value="1"/>
</dbReference>
<dbReference type="Gene3D" id="1.10.3720.10">
    <property type="entry name" value="MetI-like"/>
    <property type="match status" value="1"/>
</dbReference>
<comment type="caution">
    <text evidence="9">The sequence shown here is derived from an EMBL/GenBank/DDBJ whole genome shotgun (WGS) entry which is preliminary data.</text>
</comment>
<evidence type="ECO:0000313" key="9">
    <source>
        <dbReference type="EMBL" id="TNM73090.1"/>
    </source>
</evidence>
<organism evidence="9 10">
    <name type="scientific">Deinococcus radiopugnans ATCC 19172</name>
    <dbReference type="NCBI Taxonomy" id="585398"/>
    <lineage>
        <taxon>Bacteria</taxon>
        <taxon>Thermotogati</taxon>
        <taxon>Deinococcota</taxon>
        <taxon>Deinococci</taxon>
        <taxon>Deinococcales</taxon>
        <taxon>Deinococcaceae</taxon>
        <taxon>Deinococcus</taxon>
    </lineage>
</organism>
<evidence type="ECO:0000256" key="3">
    <source>
        <dbReference type="ARBA" id="ARBA00022475"/>
    </source>
</evidence>
<dbReference type="SUPFAM" id="SSF161098">
    <property type="entry name" value="MetI-like"/>
    <property type="match status" value="1"/>
</dbReference>
<dbReference type="InterPro" id="IPR035906">
    <property type="entry name" value="MetI-like_sf"/>
</dbReference>
<keyword evidence="6 7" id="KW-0472">Membrane</keyword>
<dbReference type="AlphaFoldDB" id="A0A5C4YAZ5"/>
<feature type="transmembrane region" description="Helical" evidence="7">
    <location>
        <begin position="157"/>
        <end position="177"/>
    </location>
</feature>
<feature type="domain" description="ABC transmembrane type-1" evidence="8">
    <location>
        <begin position="94"/>
        <end position="283"/>
    </location>
</feature>
<evidence type="ECO:0000256" key="1">
    <source>
        <dbReference type="ARBA" id="ARBA00004651"/>
    </source>
</evidence>
<keyword evidence="2 7" id="KW-0813">Transport</keyword>
<proteinExistence type="inferred from homology"/>
<comment type="subcellular location">
    <subcellularLocation>
        <location evidence="1 7">Cell membrane</location>
        <topology evidence="1 7">Multi-pass membrane protein</topology>
    </subcellularLocation>
</comment>
<name>A0A5C4YAZ5_9DEIO</name>
<dbReference type="Pfam" id="PF12911">
    <property type="entry name" value="OppC_N"/>
    <property type="match status" value="1"/>
</dbReference>
<dbReference type="OrthoDB" id="9766870at2"/>
<dbReference type="CDD" id="cd06261">
    <property type="entry name" value="TM_PBP2"/>
    <property type="match status" value="1"/>
</dbReference>
<keyword evidence="3" id="KW-1003">Cell membrane</keyword>
<dbReference type="InterPro" id="IPR000515">
    <property type="entry name" value="MetI-like"/>
</dbReference>
<keyword evidence="5 7" id="KW-1133">Transmembrane helix</keyword>
<keyword evidence="4 7" id="KW-0812">Transmembrane</keyword>
<dbReference type="PANTHER" id="PTHR43386:SF1">
    <property type="entry name" value="D,D-DIPEPTIDE TRANSPORT SYSTEM PERMEASE PROTEIN DDPC-RELATED"/>
    <property type="match status" value="1"/>
</dbReference>
<sequence length="296" mass="31098">MTALPTAPPARTPRPRSVAWKRFSRDRAALLGLGLCALIILAALLAPWIAPHDPNFQFPDGISLEGAPQPPGTAFLLGTDLLGRDLLSRLLWGARASLLVGIVANGIAVVIGVLLGALGGLSRGVIGTLIMRFTDVMMAFPVLLLAIALTAVLRPSLWIVTLVIALLNWVAVARVVYAQVISLREREFVEAAQAVGASGSRILYRHIVPHLLPTALVWGSLGIGTTVLLEATLSFLGVGVQPPTPSWGGIINESQSYLTTAPWLVLFPGAAILLTSLGFNLLGEGLRDALDPNGGG</sequence>
<dbReference type="PROSITE" id="PS50928">
    <property type="entry name" value="ABC_TM1"/>
    <property type="match status" value="1"/>
</dbReference>
<evidence type="ECO:0000256" key="6">
    <source>
        <dbReference type="ARBA" id="ARBA00023136"/>
    </source>
</evidence>
<dbReference type="EMBL" id="VDMO01000001">
    <property type="protein sequence ID" value="TNM73090.1"/>
    <property type="molecule type" value="Genomic_DNA"/>
</dbReference>
<evidence type="ECO:0000256" key="7">
    <source>
        <dbReference type="RuleBase" id="RU363032"/>
    </source>
</evidence>
<accession>A0A5C4YAZ5</accession>
<evidence type="ECO:0000256" key="2">
    <source>
        <dbReference type="ARBA" id="ARBA00022448"/>
    </source>
</evidence>
<evidence type="ECO:0000313" key="10">
    <source>
        <dbReference type="Proteomes" id="UP000313988"/>
    </source>
</evidence>